<dbReference type="Gene3D" id="1.20.120.1760">
    <property type="match status" value="1"/>
</dbReference>
<dbReference type="InterPro" id="IPR000462">
    <property type="entry name" value="CDP-OH_P_trans"/>
</dbReference>
<evidence type="ECO:0000313" key="3">
    <source>
        <dbReference type="Proteomes" id="UP000184693"/>
    </source>
</evidence>
<dbReference type="RefSeq" id="WP_074263322.1">
    <property type="nucleotide sequence ID" value="NZ_FSRM01000001.1"/>
</dbReference>
<keyword evidence="2" id="KW-0808">Transferase</keyword>
<dbReference type="GO" id="GO:0016020">
    <property type="term" value="C:membrane"/>
    <property type="evidence" value="ECO:0007669"/>
    <property type="project" value="InterPro"/>
</dbReference>
<dbReference type="OrthoDB" id="1034332at2"/>
<keyword evidence="1" id="KW-0472">Membrane</keyword>
<dbReference type="AlphaFoldDB" id="A0A1N6EXW1"/>
<feature type="transmembrane region" description="Helical" evidence="1">
    <location>
        <begin position="118"/>
        <end position="140"/>
    </location>
</feature>
<keyword evidence="1" id="KW-1133">Transmembrane helix</keyword>
<protein>
    <submittedName>
        <fullName evidence="2">CDP-diacylglycerol--glycerol-3-phosphate 3-phosphatidyltransferase</fullName>
    </submittedName>
</protein>
<sequence>MSVYALKPKFQNLLRPLVRQLARAGVTANQVTVSAALGSILVGIVAGFGFPLYRLFLLIPVWLFLRMALNAIDGMLAREFGQKSALGAYLNELGDVVSDIALTLPFLVIPEFNPADIWVFVLSAVVVECAGLVGPLAGATRRYDGPLGKSDRAVAVGAFGLWIGLGLPLAHWADWLWCALTALSVITVWQRIRKGVTEARG</sequence>
<proteinExistence type="predicted"/>
<dbReference type="GO" id="GO:0008654">
    <property type="term" value="P:phospholipid biosynthetic process"/>
    <property type="evidence" value="ECO:0007669"/>
    <property type="project" value="InterPro"/>
</dbReference>
<organism evidence="2 3">
    <name type="scientific">Paraburkholderia phenazinium</name>
    <dbReference type="NCBI Taxonomy" id="60549"/>
    <lineage>
        <taxon>Bacteria</taxon>
        <taxon>Pseudomonadati</taxon>
        <taxon>Pseudomonadota</taxon>
        <taxon>Betaproteobacteria</taxon>
        <taxon>Burkholderiales</taxon>
        <taxon>Burkholderiaceae</taxon>
        <taxon>Paraburkholderia</taxon>
    </lineage>
</organism>
<evidence type="ECO:0000313" key="2">
    <source>
        <dbReference type="EMBL" id="SIN87850.1"/>
    </source>
</evidence>
<feature type="transmembrane region" description="Helical" evidence="1">
    <location>
        <begin position="52"/>
        <end position="72"/>
    </location>
</feature>
<dbReference type="InterPro" id="IPR043130">
    <property type="entry name" value="CDP-OH_PTrfase_TM_dom"/>
</dbReference>
<feature type="transmembrane region" description="Helical" evidence="1">
    <location>
        <begin position="93"/>
        <end position="112"/>
    </location>
</feature>
<name>A0A1N6EXW1_9BURK</name>
<reference evidence="2 3" key="1">
    <citation type="submission" date="2016-11" db="EMBL/GenBank/DDBJ databases">
        <authorList>
            <person name="Jaros S."/>
            <person name="Januszkiewicz K."/>
            <person name="Wedrychowicz H."/>
        </authorList>
    </citation>
    <scope>NUCLEOTIDE SEQUENCE [LARGE SCALE GENOMIC DNA]</scope>
    <source>
        <strain evidence="2 3">GAS86</strain>
    </source>
</reference>
<feature type="transmembrane region" description="Helical" evidence="1">
    <location>
        <begin position="152"/>
        <end position="169"/>
    </location>
</feature>
<evidence type="ECO:0000256" key="1">
    <source>
        <dbReference type="SAM" id="Phobius"/>
    </source>
</evidence>
<dbReference type="Proteomes" id="UP000184693">
    <property type="component" value="Unassembled WGS sequence"/>
</dbReference>
<dbReference type="GO" id="GO:0016780">
    <property type="term" value="F:phosphotransferase activity, for other substituted phosphate groups"/>
    <property type="evidence" value="ECO:0007669"/>
    <property type="project" value="InterPro"/>
</dbReference>
<dbReference type="Pfam" id="PF01066">
    <property type="entry name" value="CDP-OH_P_transf"/>
    <property type="match status" value="1"/>
</dbReference>
<dbReference type="EMBL" id="FSRM01000001">
    <property type="protein sequence ID" value="SIN87850.1"/>
    <property type="molecule type" value="Genomic_DNA"/>
</dbReference>
<keyword evidence="1" id="KW-0812">Transmembrane</keyword>
<gene>
    <name evidence="2" type="ORF">SAMN05444168_1074</name>
</gene>
<accession>A0A1N6EXW1</accession>